<dbReference type="EMBL" id="MF360913">
    <property type="protein sequence ID" value="ASL70597.1"/>
    <property type="molecule type" value="Genomic_DNA"/>
</dbReference>
<dbReference type="Gene3D" id="3.30.50.10">
    <property type="entry name" value="Erythroid Transcription Factor GATA-1, subunit A"/>
    <property type="match status" value="1"/>
</dbReference>
<dbReference type="GO" id="GO:0005634">
    <property type="term" value="C:nucleus"/>
    <property type="evidence" value="ECO:0007669"/>
    <property type="project" value="TreeGrafter"/>
</dbReference>
<dbReference type="PROSITE" id="PS00031">
    <property type="entry name" value="NUCLEAR_REC_DBD_1"/>
    <property type="match status" value="1"/>
</dbReference>
<dbReference type="PROSITE" id="PS00018">
    <property type="entry name" value="EF_HAND_1"/>
    <property type="match status" value="1"/>
</dbReference>
<feature type="region of interest" description="Disordered" evidence="9">
    <location>
        <begin position="57"/>
        <end position="87"/>
    </location>
</feature>
<dbReference type="PROSITE" id="PS51030">
    <property type="entry name" value="NUCLEAR_REC_DBD_2"/>
    <property type="match status" value="2"/>
</dbReference>
<sequence length="267" mass="31169">MSLKEIKEKFCIFLNDFDRDNFVQVVEFLRFVIAEFDDDSENIFKFLKKKKHSEETRADKGKQNNVDIKMEYSDNNDKQTEEESTESPIKPIGQNICQVCEFSDSRCSNFGPDVCVNCHNFFKRTYPLRDRLECETNGRCNCVGLRIPCRKCRLKKCLSIGMRFKIGRKGRSFRVYNRYPPAPVGAKCIGCEVLDATVRFHYGKLMCAKCAKWYSGCKYDVQKVKRFKCINSDPMFQNKCCELFGAEFNRCSKCRYEKIISAIETKP</sequence>
<name>A0A221CB68_9BILA</name>
<dbReference type="GO" id="GO:0003700">
    <property type="term" value="F:DNA-binding transcription factor activity"/>
    <property type="evidence" value="ECO:0007669"/>
    <property type="project" value="InterPro"/>
</dbReference>
<keyword evidence="4" id="KW-0805">Transcription regulation</keyword>
<reference evidence="11" key="1">
    <citation type="journal article" date="2017" name="Gen. Comp. Endocrinol.">
        <title>Genome-wide identification of nuclear receptor (NR) genes and the evolutionary significance of the NR1O subfamily in the monogonont rotifer Brachionus spp.</title>
        <authorList>
            <person name="Kim D.H."/>
            <person name="Kim H.S."/>
            <person name="Hwang D.S."/>
            <person name="Kim H.J."/>
            <person name="Hagiwara A."/>
            <person name="Lee J.S."/>
            <person name="Jeong C.B."/>
        </authorList>
    </citation>
    <scope>NUCLEOTIDE SEQUENCE</scope>
</reference>
<evidence type="ECO:0000256" key="7">
    <source>
        <dbReference type="ARBA" id="ARBA00023170"/>
    </source>
</evidence>
<feature type="compositionally biased region" description="Basic and acidic residues" evidence="9">
    <location>
        <begin position="57"/>
        <end position="81"/>
    </location>
</feature>
<keyword evidence="5" id="KW-0238">DNA-binding</keyword>
<keyword evidence="7 11" id="KW-0675">Receptor</keyword>
<reference evidence="11" key="2">
    <citation type="submission" date="2017-06" db="EMBL/GenBank/DDBJ databases">
        <authorList>
            <person name="Kim H.J."/>
            <person name="Triplett B.A."/>
        </authorList>
    </citation>
    <scope>NUCLEOTIDE SEQUENCE</scope>
</reference>
<evidence type="ECO:0000256" key="4">
    <source>
        <dbReference type="ARBA" id="ARBA00023015"/>
    </source>
</evidence>
<dbReference type="AlphaFoldDB" id="A0A221CB68"/>
<evidence type="ECO:0000256" key="1">
    <source>
        <dbReference type="ARBA" id="ARBA00022723"/>
    </source>
</evidence>
<keyword evidence="1" id="KW-0479">Metal-binding</keyword>
<dbReference type="PANTHER" id="PTHR46011">
    <property type="entry name" value="NUCLEAR HORMONE RECEPTOR FAMILY MEMBER NHR-86-RELATED"/>
    <property type="match status" value="1"/>
</dbReference>
<dbReference type="GO" id="GO:0043565">
    <property type="term" value="F:sequence-specific DNA binding"/>
    <property type="evidence" value="ECO:0007669"/>
    <property type="project" value="InterPro"/>
</dbReference>
<keyword evidence="2" id="KW-0863">Zinc-finger</keyword>
<dbReference type="GO" id="GO:0008270">
    <property type="term" value="F:zinc ion binding"/>
    <property type="evidence" value="ECO:0007669"/>
    <property type="project" value="UniProtKB-KW"/>
</dbReference>
<feature type="domain" description="Nuclear receptor" evidence="10">
    <location>
        <begin position="185"/>
        <end position="267"/>
    </location>
</feature>
<keyword evidence="8" id="KW-0539">Nucleus</keyword>
<evidence type="ECO:0000256" key="2">
    <source>
        <dbReference type="ARBA" id="ARBA00022771"/>
    </source>
</evidence>
<evidence type="ECO:0000256" key="9">
    <source>
        <dbReference type="SAM" id="MobiDB-lite"/>
    </source>
</evidence>
<evidence type="ECO:0000313" key="11">
    <source>
        <dbReference type="EMBL" id="ASL70597.1"/>
    </source>
</evidence>
<dbReference type="InterPro" id="IPR013088">
    <property type="entry name" value="Znf_NHR/GATA"/>
</dbReference>
<evidence type="ECO:0000256" key="3">
    <source>
        <dbReference type="ARBA" id="ARBA00022833"/>
    </source>
</evidence>
<organism evidence="11">
    <name type="scientific">Brachionus koreanus</name>
    <dbReference type="NCBI Taxonomy" id="1199090"/>
    <lineage>
        <taxon>Eukaryota</taxon>
        <taxon>Metazoa</taxon>
        <taxon>Spiralia</taxon>
        <taxon>Gnathifera</taxon>
        <taxon>Rotifera</taxon>
        <taxon>Eurotatoria</taxon>
        <taxon>Monogononta</taxon>
        <taxon>Pseudotrocha</taxon>
        <taxon>Ploima</taxon>
        <taxon>Brachionidae</taxon>
        <taxon>Brachionus</taxon>
    </lineage>
</organism>
<dbReference type="InterPro" id="IPR018247">
    <property type="entry name" value="EF_Hand_1_Ca_BS"/>
</dbReference>
<dbReference type="Pfam" id="PF00105">
    <property type="entry name" value="zf-C4"/>
    <property type="match status" value="1"/>
</dbReference>
<protein>
    <submittedName>
        <fullName evidence="11">Nuclear receptor</fullName>
    </submittedName>
</protein>
<evidence type="ECO:0000256" key="5">
    <source>
        <dbReference type="ARBA" id="ARBA00023125"/>
    </source>
</evidence>
<evidence type="ECO:0000256" key="8">
    <source>
        <dbReference type="ARBA" id="ARBA00023242"/>
    </source>
</evidence>
<evidence type="ECO:0000259" key="10">
    <source>
        <dbReference type="PROSITE" id="PS51030"/>
    </source>
</evidence>
<keyword evidence="3" id="KW-0862">Zinc</keyword>
<proteinExistence type="predicted"/>
<keyword evidence="6" id="KW-0804">Transcription</keyword>
<dbReference type="InterPro" id="IPR001628">
    <property type="entry name" value="Znf_hrmn_rcpt"/>
</dbReference>
<dbReference type="SMART" id="SM00399">
    <property type="entry name" value="ZnF_C4"/>
    <property type="match status" value="1"/>
</dbReference>
<evidence type="ECO:0000256" key="6">
    <source>
        <dbReference type="ARBA" id="ARBA00023163"/>
    </source>
</evidence>
<accession>A0A221CB68</accession>
<dbReference type="SUPFAM" id="SSF57716">
    <property type="entry name" value="Glucocorticoid receptor-like (DNA-binding domain)"/>
    <property type="match status" value="1"/>
</dbReference>
<dbReference type="PANTHER" id="PTHR46011:SF6">
    <property type="entry name" value="HIGH ZINC ACTIVATED NUCLEAR RECEPTOR PROTEIN"/>
    <property type="match status" value="1"/>
</dbReference>
<feature type="domain" description="Nuclear receptor" evidence="10">
    <location>
        <begin position="94"/>
        <end position="169"/>
    </location>
</feature>